<protein>
    <recommendedName>
        <fullName evidence="1">Serine aminopeptidase S33 domain-containing protein</fullName>
    </recommendedName>
</protein>
<dbReference type="AlphaFoldDB" id="A0A0D3JV60"/>
<organism evidence="2 3">
    <name type="scientific">Emiliania huxleyi (strain CCMP1516)</name>
    <dbReference type="NCBI Taxonomy" id="280463"/>
    <lineage>
        <taxon>Eukaryota</taxon>
        <taxon>Haptista</taxon>
        <taxon>Haptophyta</taxon>
        <taxon>Prymnesiophyceae</taxon>
        <taxon>Isochrysidales</taxon>
        <taxon>Noelaerhabdaceae</taxon>
        <taxon>Emiliania</taxon>
    </lineage>
</organism>
<dbReference type="PaxDb" id="2903-EOD27395"/>
<evidence type="ECO:0000313" key="3">
    <source>
        <dbReference type="Proteomes" id="UP000013827"/>
    </source>
</evidence>
<dbReference type="InterPro" id="IPR051044">
    <property type="entry name" value="MAG_DAG_Lipase"/>
</dbReference>
<dbReference type="Proteomes" id="UP000013827">
    <property type="component" value="Unassembled WGS sequence"/>
</dbReference>
<dbReference type="PANTHER" id="PTHR11614">
    <property type="entry name" value="PHOSPHOLIPASE-RELATED"/>
    <property type="match status" value="1"/>
</dbReference>
<reference evidence="2" key="2">
    <citation type="submission" date="2024-10" db="UniProtKB">
        <authorList>
            <consortium name="EnsemblProtists"/>
        </authorList>
    </citation>
    <scope>IDENTIFICATION</scope>
</reference>
<dbReference type="RefSeq" id="XP_005779824.1">
    <property type="nucleotide sequence ID" value="XM_005779767.1"/>
</dbReference>
<dbReference type="KEGG" id="ehx:EMIHUDRAFT_366640"/>
<evidence type="ECO:0000313" key="2">
    <source>
        <dbReference type="EnsemblProtists" id="EOD27395"/>
    </source>
</evidence>
<dbReference type="STRING" id="2903.R1EL70"/>
<sequence length="350" mass="38036">MDPYAALSSDRRALRTVRMVTLSTGRTLCIHSWEPPEEPSLAAALTGQWPKPIGLVLLVHGHGEHMGRYHHVASALCAKGYRVVGCDCWCYGQSEGALPPGDGCVRPFASHESNIDDLQSVVLDLVVPSAPSLPHFIYAHSMGGALAFALLDRLVVRSACWPQFRTVHFSGPMFSFSANGTFSADDFAGGGSLKLRLAARLFSWPCLGARTSGGEVKRAVKVARLTSLPEAQRAVLADPLVSSWRTPLMVAAAHARLALQAQQRFAAVTYPFQVLHAEADQVTLPAASARLVAAARLAPIRRLRLVSGEHEMHLEREWRAHVDAAHEHFQTVLLHSAGGLACWETIVKKR</sequence>
<reference evidence="3" key="1">
    <citation type="journal article" date="2013" name="Nature">
        <title>Pan genome of the phytoplankton Emiliania underpins its global distribution.</title>
        <authorList>
            <person name="Read B.A."/>
            <person name="Kegel J."/>
            <person name="Klute M.J."/>
            <person name="Kuo A."/>
            <person name="Lefebvre S.C."/>
            <person name="Maumus F."/>
            <person name="Mayer C."/>
            <person name="Miller J."/>
            <person name="Monier A."/>
            <person name="Salamov A."/>
            <person name="Young J."/>
            <person name="Aguilar M."/>
            <person name="Claverie J.M."/>
            <person name="Frickenhaus S."/>
            <person name="Gonzalez K."/>
            <person name="Herman E.K."/>
            <person name="Lin Y.C."/>
            <person name="Napier J."/>
            <person name="Ogata H."/>
            <person name="Sarno A.F."/>
            <person name="Shmutz J."/>
            <person name="Schroeder D."/>
            <person name="de Vargas C."/>
            <person name="Verret F."/>
            <person name="von Dassow P."/>
            <person name="Valentin K."/>
            <person name="Van de Peer Y."/>
            <person name="Wheeler G."/>
            <person name="Dacks J.B."/>
            <person name="Delwiche C.F."/>
            <person name="Dyhrman S.T."/>
            <person name="Glockner G."/>
            <person name="John U."/>
            <person name="Richards T."/>
            <person name="Worden A.Z."/>
            <person name="Zhang X."/>
            <person name="Grigoriev I.V."/>
            <person name="Allen A.E."/>
            <person name="Bidle K."/>
            <person name="Borodovsky M."/>
            <person name="Bowler C."/>
            <person name="Brownlee C."/>
            <person name="Cock J.M."/>
            <person name="Elias M."/>
            <person name="Gladyshev V.N."/>
            <person name="Groth M."/>
            <person name="Guda C."/>
            <person name="Hadaegh A."/>
            <person name="Iglesias-Rodriguez M.D."/>
            <person name="Jenkins J."/>
            <person name="Jones B.M."/>
            <person name="Lawson T."/>
            <person name="Leese F."/>
            <person name="Lindquist E."/>
            <person name="Lobanov A."/>
            <person name="Lomsadze A."/>
            <person name="Malik S.B."/>
            <person name="Marsh M.E."/>
            <person name="Mackinder L."/>
            <person name="Mock T."/>
            <person name="Mueller-Roeber B."/>
            <person name="Pagarete A."/>
            <person name="Parker M."/>
            <person name="Probert I."/>
            <person name="Quesneville H."/>
            <person name="Raines C."/>
            <person name="Rensing S.A."/>
            <person name="Riano-Pachon D.M."/>
            <person name="Richier S."/>
            <person name="Rokitta S."/>
            <person name="Shiraiwa Y."/>
            <person name="Soanes D.M."/>
            <person name="van der Giezen M."/>
            <person name="Wahlund T.M."/>
            <person name="Williams B."/>
            <person name="Wilson W."/>
            <person name="Wolfe G."/>
            <person name="Wurch L.L."/>
        </authorList>
    </citation>
    <scope>NUCLEOTIDE SEQUENCE</scope>
</reference>
<dbReference type="InterPro" id="IPR029058">
    <property type="entry name" value="AB_hydrolase_fold"/>
</dbReference>
<proteinExistence type="predicted"/>
<evidence type="ECO:0000259" key="1">
    <source>
        <dbReference type="Pfam" id="PF12146"/>
    </source>
</evidence>
<dbReference type="GeneID" id="17272940"/>
<name>A0A0D3JV60_EMIH1</name>
<dbReference type="Pfam" id="PF12146">
    <property type="entry name" value="Hydrolase_4"/>
    <property type="match status" value="1"/>
</dbReference>
<accession>A0A0D3JV60</accession>
<feature type="domain" description="Serine aminopeptidase S33" evidence="1">
    <location>
        <begin position="51"/>
        <end position="317"/>
    </location>
</feature>
<dbReference type="eggNOG" id="KOG1455">
    <property type="taxonomic scope" value="Eukaryota"/>
</dbReference>
<dbReference type="InterPro" id="IPR022742">
    <property type="entry name" value="Hydrolase_4"/>
</dbReference>
<dbReference type="SUPFAM" id="SSF53474">
    <property type="entry name" value="alpha/beta-Hydrolases"/>
    <property type="match status" value="1"/>
</dbReference>
<dbReference type="HOGENOM" id="CLU_793277_0_0_1"/>
<dbReference type="Gene3D" id="3.40.50.1820">
    <property type="entry name" value="alpha/beta hydrolase"/>
    <property type="match status" value="1"/>
</dbReference>
<dbReference type="EnsemblProtists" id="EOD27395">
    <property type="protein sequence ID" value="EOD27395"/>
    <property type="gene ID" value="EMIHUDRAFT_366640"/>
</dbReference>
<keyword evidence="3" id="KW-1185">Reference proteome</keyword>